<dbReference type="Proteomes" id="UP000051248">
    <property type="component" value="Unassembled WGS sequence"/>
</dbReference>
<proteinExistence type="predicted"/>
<evidence type="ECO:0000313" key="2">
    <source>
        <dbReference type="Proteomes" id="UP000051248"/>
    </source>
</evidence>
<dbReference type="AlphaFoldDB" id="A0A0R1KCV9"/>
<gene>
    <name evidence="1" type="ORF">FD03_GL001697</name>
</gene>
<protein>
    <recommendedName>
        <fullName evidence="3">DUF1149 family protein</fullName>
    </recommendedName>
</protein>
<dbReference type="InterPro" id="IPR035958">
    <property type="entry name" value="SecB-like_sf"/>
</dbReference>
<dbReference type="STRING" id="1423775.FD03_GL001697"/>
<dbReference type="Gene3D" id="3.10.420.10">
    <property type="entry name" value="SecB-like"/>
    <property type="match status" value="1"/>
</dbReference>
<evidence type="ECO:0008006" key="3">
    <source>
        <dbReference type="Google" id="ProtNLM"/>
    </source>
</evidence>
<sequence>MKTHKGAVTVQSFHYDVESPAADVKSDLQIQIEHPDFKDEKGNNLDESEGKIFQVIIPFEIHPENVPFKVSGLIGQVVQLVGFEGTQEELEPKQVEQISRPVVEYIETLTYQVTAVAINRGVSLNFTAHSKVEPNEAMKAAQEKKNKK</sequence>
<name>A0A0R1KCV9_9LACO</name>
<dbReference type="Pfam" id="PF06619">
    <property type="entry name" value="DUF1149"/>
    <property type="match status" value="1"/>
</dbReference>
<dbReference type="PATRIC" id="fig|1423775.4.peg.1730"/>
<evidence type="ECO:0000313" key="1">
    <source>
        <dbReference type="EMBL" id="KRK79331.1"/>
    </source>
</evidence>
<reference evidence="1 2" key="1">
    <citation type="journal article" date="2015" name="Genome Announc.">
        <title>Expanding the biotechnology potential of lactobacilli through comparative genomics of 213 strains and associated genera.</title>
        <authorList>
            <person name="Sun Z."/>
            <person name="Harris H.M."/>
            <person name="McCann A."/>
            <person name="Guo C."/>
            <person name="Argimon S."/>
            <person name="Zhang W."/>
            <person name="Yang X."/>
            <person name="Jeffery I.B."/>
            <person name="Cooney J.C."/>
            <person name="Kagawa T.F."/>
            <person name="Liu W."/>
            <person name="Song Y."/>
            <person name="Salvetti E."/>
            <person name="Wrobel A."/>
            <person name="Rasinkangas P."/>
            <person name="Parkhill J."/>
            <person name="Rea M.C."/>
            <person name="O'Sullivan O."/>
            <person name="Ritari J."/>
            <person name="Douillard F.P."/>
            <person name="Paul Ross R."/>
            <person name="Yang R."/>
            <person name="Briner A.E."/>
            <person name="Felis G.E."/>
            <person name="de Vos W.M."/>
            <person name="Barrangou R."/>
            <person name="Klaenhammer T.R."/>
            <person name="Caufield P.W."/>
            <person name="Cui Y."/>
            <person name="Zhang H."/>
            <person name="O'Toole P.W."/>
        </authorList>
    </citation>
    <scope>NUCLEOTIDE SEQUENCE [LARGE SCALE GENOMIC DNA]</scope>
    <source>
        <strain evidence="1 2">DSM 19682</strain>
    </source>
</reference>
<keyword evidence="2" id="KW-1185">Reference proteome</keyword>
<organism evidence="1 2">
    <name type="scientific">Companilactobacillus nodensis DSM 19682 = JCM 14932 = NBRC 107160</name>
    <dbReference type="NCBI Taxonomy" id="1423775"/>
    <lineage>
        <taxon>Bacteria</taxon>
        <taxon>Bacillati</taxon>
        <taxon>Bacillota</taxon>
        <taxon>Bacilli</taxon>
        <taxon>Lactobacillales</taxon>
        <taxon>Lactobacillaceae</taxon>
        <taxon>Companilactobacillus</taxon>
    </lineage>
</organism>
<comment type="caution">
    <text evidence="1">The sequence shown here is derived from an EMBL/GenBank/DDBJ whole genome shotgun (WGS) entry which is preliminary data.</text>
</comment>
<dbReference type="eggNOG" id="COG4835">
    <property type="taxonomic scope" value="Bacteria"/>
</dbReference>
<dbReference type="OrthoDB" id="2304456at2"/>
<dbReference type="InterPro" id="IPR009530">
    <property type="entry name" value="DUF1149"/>
</dbReference>
<dbReference type="PIRSF" id="PIRSF031568">
    <property type="entry name" value="UCP031568"/>
    <property type="match status" value="1"/>
</dbReference>
<dbReference type="EMBL" id="AZDZ01000019">
    <property type="protein sequence ID" value="KRK79331.1"/>
    <property type="molecule type" value="Genomic_DNA"/>
</dbReference>
<dbReference type="SUPFAM" id="SSF54611">
    <property type="entry name" value="SecB-like"/>
    <property type="match status" value="1"/>
</dbReference>
<accession>A0A0R1KCV9</accession>
<dbReference type="RefSeq" id="WP_025023226.1">
    <property type="nucleotide sequence ID" value="NZ_AZDZ01000019.1"/>
</dbReference>